<evidence type="ECO:0000256" key="3">
    <source>
        <dbReference type="ARBA" id="ARBA00022793"/>
    </source>
</evidence>
<sequence length="453" mass="48676">MKPDWEGPLGEAYARAMTYLEELPVRRVGPRDTAVELRGKLGGPLPQGPGDPVQVIAQLADGVEDGLLPSGSGRFFGFVFGGATPTALAADWLATAWDQNAGLYAAAPAAAVVEEITAGWLVELFGLPEQTSVGFVTGAQMANFTALAAARHAVLAKAGWDVEADGLNGAPPIRVLVGAERHDTVDRALRFLGLGTRCIVPIAVDGQGRMRPDALARELNQGLTIVCAQAGNVNTGAIDPLDEICELAGDAWVHVDGAFGLWSAVGTPIKGLEKADSWATDAHKWLQVPYDSGLVFTAHPEAHRAAMGIRASYLIHDENQRDPLDYNPEFSRRARGFAVYAAIRALGRSGIVELVERCCAMARRFAGQLQPYVLNEVNLNQVLVRFGDDDLTRRVVKAVQQEGTAWMSGTTWQGRAAMRISVSNWTTSEADVDRSVEVILRCVEIERARSTQG</sequence>
<keyword evidence="4 6" id="KW-0663">Pyridoxal phosphate</keyword>
<reference evidence="8 9" key="1">
    <citation type="submission" date="2019-03" db="EMBL/GenBank/DDBJ databases">
        <title>Draft genome sequences of novel Actinobacteria.</title>
        <authorList>
            <person name="Sahin N."/>
            <person name="Ay H."/>
            <person name="Saygin H."/>
        </authorList>
    </citation>
    <scope>NUCLEOTIDE SEQUENCE [LARGE SCALE GENOMIC DNA]</scope>
    <source>
        <strain evidence="8 9">JCM 13523</strain>
    </source>
</reference>
<dbReference type="EMBL" id="SMKX01000235">
    <property type="protein sequence ID" value="TDD44489.1"/>
    <property type="molecule type" value="Genomic_DNA"/>
</dbReference>
<evidence type="ECO:0000256" key="7">
    <source>
        <dbReference type="RuleBase" id="RU000382"/>
    </source>
</evidence>
<gene>
    <name evidence="8" type="ORF">E1263_40615</name>
</gene>
<dbReference type="Gene3D" id="3.40.640.10">
    <property type="entry name" value="Type I PLP-dependent aspartate aminotransferase-like (Major domain)"/>
    <property type="match status" value="1"/>
</dbReference>
<keyword evidence="8" id="KW-0032">Aminotransferase</keyword>
<evidence type="ECO:0000256" key="1">
    <source>
        <dbReference type="ARBA" id="ARBA00001933"/>
    </source>
</evidence>
<name>A0A4R4YKC9_9ACTN</name>
<feature type="modified residue" description="N6-(pyridoxal phosphate)lysine" evidence="6">
    <location>
        <position position="284"/>
    </location>
</feature>
<dbReference type="OrthoDB" id="3335676at2"/>
<dbReference type="Pfam" id="PF00282">
    <property type="entry name" value="Pyridoxal_deC"/>
    <property type="match status" value="1"/>
</dbReference>
<dbReference type="PANTHER" id="PTHR11999">
    <property type="entry name" value="GROUP II PYRIDOXAL-5-PHOSPHATE DECARBOXYLASE"/>
    <property type="match status" value="1"/>
</dbReference>
<dbReference type="InterPro" id="IPR002129">
    <property type="entry name" value="PyrdxlP-dep_de-COase"/>
</dbReference>
<dbReference type="GO" id="GO:0030170">
    <property type="term" value="F:pyridoxal phosphate binding"/>
    <property type="evidence" value="ECO:0007669"/>
    <property type="project" value="InterPro"/>
</dbReference>
<dbReference type="RefSeq" id="WP_132177500.1">
    <property type="nucleotide sequence ID" value="NZ_SMKX01000235.1"/>
</dbReference>
<dbReference type="SUPFAM" id="SSF53383">
    <property type="entry name" value="PLP-dependent transferases"/>
    <property type="match status" value="1"/>
</dbReference>
<dbReference type="InterPro" id="IPR015424">
    <property type="entry name" value="PyrdxlP-dep_Trfase"/>
</dbReference>
<dbReference type="InterPro" id="IPR010977">
    <property type="entry name" value="Aromatic_deC"/>
</dbReference>
<protein>
    <submittedName>
        <fullName evidence="8">Aspartate aminotransferase family protein</fullName>
    </submittedName>
</protein>
<dbReference type="InterPro" id="IPR015421">
    <property type="entry name" value="PyrdxlP-dep_Trfase_major"/>
</dbReference>
<keyword evidence="9" id="KW-1185">Reference proteome</keyword>
<keyword evidence="5 7" id="KW-0456">Lyase</keyword>
<dbReference type="GO" id="GO:0019752">
    <property type="term" value="P:carboxylic acid metabolic process"/>
    <property type="evidence" value="ECO:0007669"/>
    <property type="project" value="InterPro"/>
</dbReference>
<dbReference type="AlphaFoldDB" id="A0A4R4YKC9"/>
<comment type="caution">
    <text evidence="8">The sequence shown here is derived from an EMBL/GenBank/DDBJ whole genome shotgun (WGS) entry which is preliminary data.</text>
</comment>
<dbReference type="GO" id="GO:0008483">
    <property type="term" value="F:transaminase activity"/>
    <property type="evidence" value="ECO:0007669"/>
    <property type="project" value="UniProtKB-KW"/>
</dbReference>
<organism evidence="8 9">
    <name type="scientific">Kribbella antibiotica</name>
    <dbReference type="NCBI Taxonomy" id="190195"/>
    <lineage>
        <taxon>Bacteria</taxon>
        <taxon>Bacillati</taxon>
        <taxon>Actinomycetota</taxon>
        <taxon>Actinomycetes</taxon>
        <taxon>Propionibacteriales</taxon>
        <taxon>Kribbellaceae</taxon>
        <taxon>Kribbella</taxon>
    </lineage>
</organism>
<dbReference type="Proteomes" id="UP000295124">
    <property type="component" value="Unassembled WGS sequence"/>
</dbReference>
<dbReference type="GO" id="GO:0004058">
    <property type="term" value="F:aromatic-L-amino-acid decarboxylase activity"/>
    <property type="evidence" value="ECO:0007669"/>
    <property type="project" value="UniProtKB-ARBA"/>
</dbReference>
<keyword evidence="8" id="KW-0808">Transferase</keyword>
<evidence type="ECO:0000313" key="8">
    <source>
        <dbReference type="EMBL" id="TDD44489.1"/>
    </source>
</evidence>
<evidence type="ECO:0000256" key="4">
    <source>
        <dbReference type="ARBA" id="ARBA00022898"/>
    </source>
</evidence>
<evidence type="ECO:0000256" key="6">
    <source>
        <dbReference type="PIRSR" id="PIRSR602129-50"/>
    </source>
</evidence>
<keyword evidence="3" id="KW-0210">Decarboxylase</keyword>
<proteinExistence type="inferred from homology"/>
<evidence type="ECO:0000256" key="2">
    <source>
        <dbReference type="ARBA" id="ARBA00009533"/>
    </source>
</evidence>
<evidence type="ECO:0000313" key="9">
    <source>
        <dbReference type="Proteomes" id="UP000295124"/>
    </source>
</evidence>
<evidence type="ECO:0000256" key="5">
    <source>
        <dbReference type="ARBA" id="ARBA00023239"/>
    </source>
</evidence>
<comment type="similarity">
    <text evidence="2 7">Belongs to the group II decarboxylase family.</text>
</comment>
<comment type="cofactor">
    <cofactor evidence="1 6 7">
        <name>pyridoxal 5'-phosphate</name>
        <dbReference type="ChEBI" id="CHEBI:597326"/>
    </cofactor>
</comment>
<accession>A0A4R4YKC9</accession>
<dbReference type="Gene3D" id="3.90.1150.10">
    <property type="entry name" value="Aspartate Aminotransferase, domain 1"/>
    <property type="match status" value="1"/>
</dbReference>
<dbReference type="PANTHER" id="PTHR11999:SF70">
    <property type="entry name" value="MIP05841P"/>
    <property type="match status" value="1"/>
</dbReference>
<dbReference type="InterPro" id="IPR015422">
    <property type="entry name" value="PyrdxlP-dep_Trfase_small"/>
</dbReference>